<keyword evidence="2" id="KW-1185">Reference proteome</keyword>
<sequence length="215" mass="24439">MSIKLTDGEFFNRRSGTINPKAQLEMNQVLRRFNTSLSAIIAPPMGPKQAFNAVRRILCRLPALQSFYVIVPYDVMMYDYGIQDMLDLLSGSYRGMSLLMEASKSNPDVHAVILKRHFSMETSRWANVDDDEGMGRAGFRDHCQRANISVKLGFYKVRGEQISYYVEGGEPRYDDIAFMDDDEASVDRRRYLADTTKVMVRCLLAAVVLLRSLGV</sequence>
<dbReference type="OrthoDB" id="62952at2759"/>
<accession>A0A9P9IWA0</accession>
<evidence type="ECO:0000313" key="1">
    <source>
        <dbReference type="EMBL" id="KAH7135977.1"/>
    </source>
</evidence>
<evidence type="ECO:0000313" key="2">
    <source>
        <dbReference type="Proteomes" id="UP000700596"/>
    </source>
</evidence>
<organism evidence="1 2">
    <name type="scientific">Dendryphion nanum</name>
    <dbReference type="NCBI Taxonomy" id="256645"/>
    <lineage>
        <taxon>Eukaryota</taxon>
        <taxon>Fungi</taxon>
        <taxon>Dikarya</taxon>
        <taxon>Ascomycota</taxon>
        <taxon>Pezizomycotina</taxon>
        <taxon>Dothideomycetes</taxon>
        <taxon>Pleosporomycetidae</taxon>
        <taxon>Pleosporales</taxon>
        <taxon>Torulaceae</taxon>
        <taxon>Dendryphion</taxon>
    </lineage>
</organism>
<name>A0A9P9IWA0_9PLEO</name>
<proteinExistence type="predicted"/>
<dbReference type="Proteomes" id="UP000700596">
    <property type="component" value="Unassembled WGS sequence"/>
</dbReference>
<reference evidence="1" key="1">
    <citation type="journal article" date="2021" name="Nat. Commun.">
        <title>Genetic determinants of endophytism in the Arabidopsis root mycobiome.</title>
        <authorList>
            <person name="Mesny F."/>
            <person name="Miyauchi S."/>
            <person name="Thiergart T."/>
            <person name="Pickel B."/>
            <person name="Atanasova L."/>
            <person name="Karlsson M."/>
            <person name="Huettel B."/>
            <person name="Barry K.W."/>
            <person name="Haridas S."/>
            <person name="Chen C."/>
            <person name="Bauer D."/>
            <person name="Andreopoulos W."/>
            <person name="Pangilinan J."/>
            <person name="LaButti K."/>
            <person name="Riley R."/>
            <person name="Lipzen A."/>
            <person name="Clum A."/>
            <person name="Drula E."/>
            <person name="Henrissat B."/>
            <person name="Kohler A."/>
            <person name="Grigoriev I.V."/>
            <person name="Martin F.M."/>
            <person name="Hacquard S."/>
        </authorList>
    </citation>
    <scope>NUCLEOTIDE SEQUENCE</scope>
    <source>
        <strain evidence="1">MPI-CAGE-CH-0243</strain>
    </source>
</reference>
<dbReference type="AlphaFoldDB" id="A0A9P9IWA0"/>
<protein>
    <submittedName>
        <fullName evidence="1">Uncharacterized protein</fullName>
    </submittedName>
</protein>
<dbReference type="EMBL" id="JAGMWT010000002">
    <property type="protein sequence ID" value="KAH7135977.1"/>
    <property type="molecule type" value="Genomic_DNA"/>
</dbReference>
<gene>
    <name evidence="1" type="ORF">B0J11DRAFT_519647</name>
</gene>
<comment type="caution">
    <text evidence="1">The sequence shown here is derived from an EMBL/GenBank/DDBJ whole genome shotgun (WGS) entry which is preliminary data.</text>
</comment>